<gene>
    <name evidence="18" type="ORF">SASPL_113337</name>
</gene>
<keyword evidence="13" id="KW-0732">Signal</keyword>
<comment type="catalytic activity">
    <reaction evidence="1 13">
        <text>4 hydroquinone + O2 = 4 benzosemiquinone + 2 H2O</text>
        <dbReference type="Rhea" id="RHEA:11276"/>
        <dbReference type="ChEBI" id="CHEBI:15377"/>
        <dbReference type="ChEBI" id="CHEBI:15379"/>
        <dbReference type="ChEBI" id="CHEBI:17594"/>
        <dbReference type="ChEBI" id="CHEBI:17977"/>
        <dbReference type="EC" id="1.10.3.2"/>
    </reaction>
</comment>
<dbReference type="GO" id="GO:0052716">
    <property type="term" value="F:hydroquinone:oxygen oxidoreductase activity"/>
    <property type="evidence" value="ECO:0007669"/>
    <property type="project" value="UniProtKB-EC"/>
</dbReference>
<dbReference type="CDD" id="cd13897">
    <property type="entry name" value="CuRO_3_LCC_plant"/>
    <property type="match status" value="1"/>
</dbReference>
<accession>A0A8X9A0Z0</accession>
<dbReference type="CDD" id="cd13875">
    <property type="entry name" value="CuRO_2_LCC_plant"/>
    <property type="match status" value="1"/>
</dbReference>
<dbReference type="EMBL" id="PNBA02000005">
    <property type="protein sequence ID" value="KAG6422954.1"/>
    <property type="molecule type" value="Genomic_DNA"/>
</dbReference>
<reference evidence="18" key="2">
    <citation type="submission" date="2020-08" db="EMBL/GenBank/DDBJ databases">
        <title>Plant Genome Project.</title>
        <authorList>
            <person name="Zhang R.-G."/>
        </authorList>
    </citation>
    <scope>NUCLEOTIDE SEQUENCE</scope>
    <source>
        <strain evidence="18">Huo1</strain>
        <tissue evidence="18">Leaf</tissue>
    </source>
</reference>
<dbReference type="InterPro" id="IPR001117">
    <property type="entry name" value="Cu-oxidase_2nd"/>
</dbReference>
<feature type="domain" description="Plastocyanin-like" evidence="15">
    <location>
        <begin position="162"/>
        <end position="311"/>
    </location>
</feature>
<comment type="similarity">
    <text evidence="3 13">Belongs to the multicopper oxidase family.</text>
</comment>
<evidence type="ECO:0000256" key="2">
    <source>
        <dbReference type="ARBA" id="ARBA00004271"/>
    </source>
</evidence>
<dbReference type="InterPro" id="IPR011706">
    <property type="entry name" value="Cu-oxidase_C"/>
</dbReference>
<evidence type="ECO:0000259" key="15">
    <source>
        <dbReference type="Pfam" id="PF00394"/>
    </source>
</evidence>
<dbReference type="PROSITE" id="PS00080">
    <property type="entry name" value="MULTICOPPER_OXIDASE2"/>
    <property type="match status" value="1"/>
</dbReference>
<comment type="caution">
    <text evidence="18">The sequence shown here is derived from an EMBL/GenBank/DDBJ whole genome shotgun (WGS) entry which is preliminary data.</text>
</comment>
<keyword evidence="19" id="KW-1185">Reference proteome</keyword>
<dbReference type="Proteomes" id="UP000298416">
    <property type="component" value="Unassembled WGS sequence"/>
</dbReference>
<dbReference type="InterPro" id="IPR034285">
    <property type="entry name" value="CuRO_2_LCC"/>
</dbReference>
<keyword evidence="10 13" id="KW-0186">Copper</keyword>
<evidence type="ECO:0000313" key="19">
    <source>
        <dbReference type="Proteomes" id="UP000298416"/>
    </source>
</evidence>
<dbReference type="Pfam" id="PF00394">
    <property type="entry name" value="Cu-oxidase"/>
    <property type="match status" value="1"/>
</dbReference>
<evidence type="ECO:0000256" key="7">
    <source>
        <dbReference type="ARBA" id="ARBA00022723"/>
    </source>
</evidence>
<keyword evidence="11" id="KW-0325">Glycoprotein</keyword>
<dbReference type="InterPro" id="IPR034288">
    <property type="entry name" value="CuRO_1_LCC"/>
</dbReference>
<evidence type="ECO:0000259" key="16">
    <source>
        <dbReference type="Pfam" id="PF07731"/>
    </source>
</evidence>
<dbReference type="GO" id="GO:0046274">
    <property type="term" value="P:lignin catabolic process"/>
    <property type="evidence" value="ECO:0007669"/>
    <property type="project" value="UniProtKB-KW"/>
</dbReference>
<evidence type="ECO:0000256" key="3">
    <source>
        <dbReference type="ARBA" id="ARBA00010609"/>
    </source>
</evidence>
<evidence type="ECO:0000256" key="8">
    <source>
        <dbReference type="ARBA" id="ARBA00022737"/>
    </source>
</evidence>
<dbReference type="SUPFAM" id="SSF49503">
    <property type="entry name" value="Cupredoxins"/>
    <property type="match status" value="3"/>
</dbReference>
<evidence type="ECO:0000256" key="13">
    <source>
        <dbReference type="RuleBase" id="RU361119"/>
    </source>
</evidence>
<comment type="cofactor">
    <cofactor evidence="13">
        <name>Cu cation</name>
        <dbReference type="ChEBI" id="CHEBI:23378"/>
    </cofactor>
    <text evidence="13">Binds 4 Cu cations per monomer.</text>
</comment>
<dbReference type="PANTHER" id="PTHR11709">
    <property type="entry name" value="MULTI-COPPER OXIDASE"/>
    <property type="match status" value="1"/>
</dbReference>
<dbReference type="PANTHER" id="PTHR11709:SF443">
    <property type="entry name" value="LACCASE-15"/>
    <property type="match status" value="1"/>
</dbReference>
<comment type="function">
    <text evidence="13">Lignin degradation and detoxification of lignin-derived products.</text>
</comment>
<keyword evidence="8 13" id="KW-0677">Repeat</keyword>
<dbReference type="GO" id="GO:0048046">
    <property type="term" value="C:apoplast"/>
    <property type="evidence" value="ECO:0007669"/>
    <property type="project" value="UniProtKB-SubCell"/>
</dbReference>
<dbReference type="OrthoDB" id="2121828at2759"/>
<dbReference type="InterPro" id="IPR011707">
    <property type="entry name" value="Cu-oxidase-like_N"/>
</dbReference>
<dbReference type="CDD" id="cd13849">
    <property type="entry name" value="CuRO_1_LCC_plant"/>
    <property type="match status" value="1"/>
</dbReference>
<evidence type="ECO:0000313" key="18">
    <source>
        <dbReference type="EMBL" id="KAG6422954.1"/>
    </source>
</evidence>
<keyword evidence="9 13" id="KW-0560">Oxidoreductase</keyword>
<dbReference type="InterPro" id="IPR034289">
    <property type="entry name" value="CuRO_3_LCC"/>
</dbReference>
<keyword evidence="6 13" id="KW-0964">Secreted</keyword>
<evidence type="ECO:0000256" key="4">
    <source>
        <dbReference type="ARBA" id="ARBA00012297"/>
    </source>
</evidence>
<evidence type="ECO:0000256" key="10">
    <source>
        <dbReference type="ARBA" id="ARBA00023008"/>
    </source>
</evidence>
<name>A0A8X9A0Z0_SALSN</name>
<dbReference type="InterPro" id="IPR002355">
    <property type="entry name" value="Cu_oxidase_Cu_BS"/>
</dbReference>
<evidence type="ECO:0000256" key="11">
    <source>
        <dbReference type="ARBA" id="ARBA00023180"/>
    </source>
</evidence>
<dbReference type="Pfam" id="PF07731">
    <property type="entry name" value="Cu-oxidase_2"/>
    <property type="match status" value="1"/>
</dbReference>
<feature type="region of interest" description="Disordered" evidence="14">
    <location>
        <begin position="546"/>
        <end position="584"/>
    </location>
</feature>
<proteinExistence type="inferred from homology"/>
<dbReference type="Gene3D" id="2.60.40.420">
    <property type="entry name" value="Cupredoxins - blue copper proteins"/>
    <property type="match status" value="3"/>
</dbReference>
<feature type="domain" description="Plastocyanin-like" evidence="17">
    <location>
        <begin position="37"/>
        <end position="148"/>
    </location>
</feature>
<evidence type="ECO:0000256" key="9">
    <source>
        <dbReference type="ARBA" id="ARBA00023002"/>
    </source>
</evidence>
<feature type="chain" id="PRO_5036515617" description="Laccase" evidence="13">
    <location>
        <begin position="27"/>
        <end position="584"/>
    </location>
</feature>
<keyword evidence="7 13" id="KW-0479">Metal-binding</keyword>
<feature type="signal peptide" evidence="13">
    <location>
        <begin position="1"/>
        <end position="26"/>
    </location>
</feature>
<keyword evidence="12 13" id="KW-0439">Lignin degradation</keyword>
<dbReference type="InterPro" id="IPR033138">
    <property type="entry name" value="Cu_oxidase_CS"/>
</dbReference>
<dbReference type="InterPro" id="IPR008972">
    <property type="entry name" value="Cupredoxin"/>
</dbReference>
<keyword evidence="5 13" id="KW-0052">Apoplast</keyword>
<evidence type="ECO:0000256" key="14">
    <source>
        <dbReference type="SAM" id="MobiDB-lite"/>
    </source>
</evidence>
<dbReference type="Pfam" id="PF07732">
    <property type="entry name" value="Cu-oxidase_3"/>
    <property type="match status" value="1"/>
</dbReference>
<dbReference type="NCBIfam" id="TIGR03389">
    <property type="entry name" value="laccase"/>
    <property type="match status" value="1"/>
</dbReference>
<dbReference type="PROSITE" id="PS51257">
    <property type="entry name" value="PROKAR_LIPOPROTEIN"/>
    <property type="match status" value="1"/>
</dbReference>
<feature type="domain" description="Plastocyanin-like" evidence="16">
    <location>
        <begin position="410"/>
        <end position="544"/>
    </location>
</feature>
<dbReference type="AlphaFoldDB" id="A0A8X9A0Z0"/>
<dbReference type="EC" id="1.10.3.2" evidence="4 13"/>
<dbReference type="PROSITE" id="PS00079">
    <property type="entry name" value="MULTICOPPER_OXIDASE1"/>
    <property type="match status" value="1"/>
</dbReference>
<protein>
    <recommendedName>
        <fullName evidence="4 13">Laccase</fullName>
        <ecNumber evidence="4 13">1.10.3.2</ecNumber>
    </recommendedName>
    <alternativeName>
        <fullName evidence="13">Benzenediol:oxygen oxidoreductase</fullName>
    </alternativeName>
    <alternativeName>
        <fullName evidence="13">Diphenol oxidase</fullName>
    </alternativeName>
    <alternativeName>
        <fullName evidence="13">Urishiol oxidase</fullName>
    </alternativeName>
</protein>
<reference evidence="18" key="1">
    <citation type="submission" date="2018-01" db="EMBL/GenBank/DDBJ databases">
        <authorList>
            <person name="Mao J.F."/>
        </authorList>
    </citation>
    <scope>NUCLEOTIDE SEQUENCE</scope>
    <source>
        <strain evidence="18">Huo1</strain>
        <tissue evidence="18">Leaf</tissue>
    </source>
</reference>
<dbReference type="GO" id="GO:0005507">
    <property type="term" value="F:copper ion binding"/>
    <property type="evidence" value="ECO:0007669"/>
    <property type="project" value="InterPro"/>
</dbReference>
<evidence type="ECO:0000256" key="12">
    <source>
        <dbReference type="ARBA" id="ARBA00023185"/>
    </source>
</evidence>
<evidence type="ECO:0000256" key="6">
    <source>
        <dbReference type="ARBA" id="ARBA00022525"/>
    </source>
</evidence>
<dbReference type="InterPro" id="IPR045087">
    <property type="entry name" value="Cu-oxidase_fam"/>
</dbReference>
<organism evidence="18">
    <name type="scientific">Salvia splendens</name>
    <name type="common">Scarlet sage</name>
    <dbReference type="NCBI Taxonomy" id="180675"/>
    <lineage>
        <taxon>Eukaryota</taxon>
        <taxon>Viridiplantae</taxon>
        <taxon>Streptophyta</taxon>
        <taxon>Embryophyta</taxon>
        <taxon>Tracheophyta</taxon>
        <taxon>Spermatophyta</taxon>
        <taxon>Magnoliopsida</taxon>
        <taxon>eudicotyledons</taxon>
        <taxon>Gunneridae</taxon>
        <taxon>Pentapetalae</taxon>
        <taxon>asterids</taxon>
        <taxon>lamiids</taxon>
        <taxon>Lamiales</taxon>
        <taxon>Lamiaceae</taxon>
        <taxon>Nepetoideae</taxon>
        <taxon>Mentheae</taxon>
        <taxon>Salviinae</taxon>
        <taxon>Salvia</taxon>
        <taxon>Salvia subgen. Calosphace</taxon>
        <taxon>core Calosphace</taxon>
    </lineage>
</organism>
<comment type="subcellular location">
    <subcellularLocation>
        <location evidence="2 13">Secreted</location>
        <location evidence="2 13">Extracellular space</location>
        <location evidence="2 13">Apoplast</location>
    </subcellularLocation>
</comment>
<sequence>MFSNIKLVFTLCFLGFFLGCLTKVNAAVHFYRFEVVNSAHTRLCTKKTMLTVNGQFPGPTIYARRGDLVTIDVVNRADQNISIHWHGVKMPRYPWTDGTDYVTQCPIQPRKSFRQQMILSDEEGTLWWHAHSAWSRNSVHGAIVILPPTRETYPFPKPHAHVPVIIGEWWNSKVEKVYEKFLASGDDPEPSDAFLINGQPGDLYPCSKQDTYKLQVEYGKRYLIKLINAAMNNIMFFKISNHNFTVVGADGAYTKPVWTDYAVLSPGQTLDLLVEANQPVSHYYMAAKIYASGYKPFNTVIPATAVIEYAGKYMSPPLLPSFPEYNDATATIDFTSKLRSLGNEVDVPKEVEETLFYTLAVNQLECTKPSCEKSFKLLSSINNVSMLLPTSIDILQAYYRGISGVFTADFPDFPPSSFDYTQGVTLPEESAPRFGTAARVLEYNTSLEIVFQGTNNGGGEEHPMHLHGHSFYVVGSGLGNYDRIRDPPNYNLVDPPLMENIAVPKNGWTAIRFKANNPGVWYMHCHIERHLTWGMGMVFIVRDGKRPDEKMLPPPPNMPSCGREPSSPPLAFGAPLGKREDEAQ</sequence>
<evidence type="ECO:0000256" key="1">
    <source>
        <dbReference type="ARBA" id="ARBA00000349"/>
    </source>
</evidence>
<dbReference type="InterPro" id="IPR017761">
    <property type="entry name" value="Laccase"/>
</dbReference>
<evidence type="ECO:0000259" key="17">
    <source>
        <dbReference type="Pfam" id="PF07732"/>
    </source>
</evidence>
<evidence type="ECO:0000256" key="5">
    <source>
        <dbReference type="ARBA" id="ARBA00022523"/>
    </source>
</evidence>